<name>A0A514D276_9VIRU</name>
<evidence type="ECO:0000313" key="1">
    <source>
        <dbReference type="EMBL" id="QDH87679.1"/>
    </source>
</evidence>
<reference evidence="1" key="1">
    <citation type="submission" date="2019-05" db="EMBL/GenBank/DDBJ databases">
        <title>Metatranscriptomic reconstruction reveals RNA viruses with the potential to shape carbon cycling in soil.</title>
        <authorList>
            <person name="Starr E.P."/>
            <person name="Nuccio E."/>
            <person name="Pett-Ridge J."/>
            <person name="Banfield J.F."/>
            <person name="Firestone M.K."/>
        </authorList>
    </citation>
    <scope>NUCLEOTIDE SEQUENCE</scope>
    <source>
        <strain evidence="1">H4_Rhizo_Litter_20_scaffold_309</strain>
    </source>
</reference>
<organism evidence="1">
    <name type="scientific">Leviviridae sp</name>
    <dbReference type="NCBI Taxonomy" id="2027243"/>
    <lineage>
        <taxon>Viruses</taxon>
        <taxon>Riboviria</taxon>
        <taxon>Orthornavirae</taxon>
        <taxon>Lenarviricota</taxon>
        <taxon>Leviviricetes</taxon>
        <taxon>Norzivirales</taxon>
        <taxon>Fiersviridae</taxon>
    </lineage>
</organism>
<gene>
    <name evidence="1" type="ORF">H4RhizoLitter20309_000002</name>
</gene>
<accession>A0A514D276</accession>
<proteinExistence type="predicted"/>
<protein>
    <submittedName>
        <fullName evidence="1">Uncharacterized protein</fullName>
    </submittedName>
</protein>
<sequence>MFDNIVKLVSIVDSDHKIVTSTAIGDGPAGRKTSRPSADGKTVLTIAHQDSNENPGFSTQRSTVRIARSFTSSDSDAVVTPYVQFTMSVPKDEVSVAQIEAMVNQLVTFLKSAENSAEASVHYDGDYSSIPRLWAGEP</sequence>
<dbReference type="EMBL" id="MN033544">
    <property type="protein sequence ID" value="QDH87679.1"/>
    <property type="molecule type" value="Genomic_RNA"/>
</dbReference>